<keyword evidence="4 5" id="KW-0732">Signal</keyword>
<dbReference type="Pfam" id="PF16810">
    <property type="entry name" value="RXLR"/>
    <property type="match status" value="1"/>
</dbReference>
<accession>A0A225W8Y9</accession>
<name>A0A225W8Y9_9STRA</name>
<comment type="caution">
    <text evidence="6">The sequence shown here is derived from an EMBL/GenBank/DDBJ whole genome shotgun (WGS) entry which is preliminary data.</text>
</comment>
<feature type="chain" id="PRO_5045012598" description="RxLR effector protein" evidence="5">
    <location>
        <begin position="23"/>
        <end position="133"/>
    </location>
</feature>
<evidence type="ECO:0000256" key="4">
    <source>
        <dbReference type="ARBA" id="ARBA00022729"/>
    </source>
</evidence>
<evidence type="ECO:0000313" key="6">
    <source>
        <dbReference type="EMBL" id="OWZ13864.1"/>
    </source>
</evidence>
<comment type="function">
    <text evidence="5">Effector that suppresses plant defense responses during pathogen infection.</text>
</comment>
<protein>
    <recommendedName>
        <fullName evidence="5">RxLR effector protein</fullName>
    </recommendedName>
</protein>
<evidence type="ECO:0000313" key="7">
    <source>
        <dbReference type="Proteomes" id="UP000198211"/>
    </source>
</evidence>
<evidence type="ECO:0000256" key="1">
    <source>
        <dbReference type="ARBA" id="ARBA00004613"/>
    </source>
</evidence>
<feature type="signal peptide" evidence="5">
    <location>
        <begin position="1"/>
        <end position="22"/>
    </location>
</feature>
<proteinExistence type="inferred from homology"/>
<comment type="domain">
    <text evidence="5">The RxLR-dEER motif acts to carry the protein into the host cell cytoplasm through binding to cell surface phosphatidylinositol-3-phosphate.</text>
</comment>
<dbReference type="OrthoDB" id="128458at2759"/>
<evidence type="ECO:0000256" key="5">
    <source>
        <dbReference type="RuleBase" id="RU367124"/>
    </source>
</evidence>
<evidence type="ECO:0000256" key="2">
    <source>
        <dbReference type="ARBA" id="ARBA00010400"/>
    </source>
</evidence>
<dbReference type="AlphaFoldDB" id="A0A225W8Y9"/>
<dbReference type="InterPro" id="IPR031825">
    <property type="entry name" value="RXLR"/>
</dbReference>
<comment type="similarity">
    <text evidence="2 5">Belongs to the RxLR effector family.</text>
</comment>
<sequence>MRVTHILLVTTIALLIIGNALSTNTDAGTRLLRKVDNINAEDEERFQFNFSWWDDLVHRLPEQFQQMRTQPAYLNYIFESWRQGWKNLDDVTKFMKDEGLTDKAIGQFKVAYKAYITKHPFLKDKYEVAGLVR</sequence>
<keyword evidence="3 5" id="KW-0964">Secreted</keyword>
<dbReference type="Proteomes" id="UP000198211">
    <property type="component" value="Unassembled WGS sequence"/>
</dbReference>
<gene>
    <name evidence="6" type="ORF">PHMEG_00012745</name>
</gene>
<keyword evidence="7" id="KW-1185">Reference proteome</keyword>
<organism evidence="6 7">
    <name type="scientific">Phytophthora megakarya</name>
    <dbReference type="NCBI Taxonomy" id="4795"/>
    <lineage>
        <taxon>Eukaryota</taxon>
        <taxon>Sar</taxon>
        <taxon>Stramenopiles</taxon>
        <taxon>Oomycota</taxon>
        <taxon>Peronosporomycetes</taxon>
        <taxon>Peronosporales</taxon>
        <taxon>Peronosporaceae</taxon>
        <taxon>Phytophthora</taxon>
    </lineage>
</organism>
<reference evidence="7" key="1">
    <citation type="submission" date="2017-03" db="EMBL/GenBank/DDBJ databases">
        <title>Phytopthora megakarya and P. palmivora, two closely related causual agents of cacao black pod achieved similar genome size and gene model numbers by different mechanisms.</title>
        <authorList>
            <person name="Ali S."/>
            <person name="Shao J."/>
            <person name="Larry D.J."/>
            <person name="Kronmiller B."/>
            <person name="Shen D."/>
            <person name="Strem M.D."/>
            <person name="Melnick R.L."/>
            <person name="Guiltinan M.J."/>
            <person name="Tyler B.M."/>
            <person name="Meinhardt L.W."/>
            <person name="Bailey B.A."/>
        </authorList>
    </citation>
    <scope>NUCLEOTIDE SEQUENCE [LARGE SCALE GENOMIC DNA]</scope>
    <source>
        <strain evidence="7">zdho120</strain>
    </source>
</reference>
<evidence type="ECO:0000256" key="3">
    <source>
        <dbReference type="ARBA" id="ARBA00022525"/>
    </source>
</evidence>
<dbReference type="EMBL" id="NBNE01001478">
    <property type="protein sequence ID" value="OWZ13864.1"/>
    <property type="molecule type" value="Genomic_DNA"/>
</dbReference>
<comment type="subcellular location">
    <subcellularLocation>
        <location evidence="1 5">Secreted</location>
    </subcellularLocation>
</comment>